<dbReference type="AlphaFoldDB" id="T1A3R5"/>
<dbReference type="Pfam" id="PF01257">
    <property type="entry name" value="2Fe-2S_thioredx"/>
    <property type="match status" value="1"/>
</dbReference>
<protein>
    <submittedName>
        <fullName evidence="4">NADH-quinone oxidoreductase, E subunit</fullName>
    </submittedName>
</protein>
<feature type="non-terminal residue" evidence="4">
    <location>
        <position position="69"/>
    </location>
</feature>
<gene>
    <name evidence="4" type="ORF">B1B_10981</name>
</gene>
<accession>T1A3R5</accession>
<keyword evidence="2" id="KW-0408">Iron</keyword>
<dbReference type="InterPro" id="IPR036249">
    <property type="entry name" value="Thioredoxin-like_sf"/>
</dbReference>
<dbReference type="GO" id="GO:0003954">
    <property type="term" value="F:NADH dehydrogenase activity"/>
    <property type="evidence" value="ECO:0007669"/>
    <property type="project" value="TreeGrafter"/>
</dbReference>
<evidence type="ECO:0000256" key="1">
    <source>
        <dbReference type="ARBA" id="ARBA00022723"/>
    </source>
</evidence>
<dbReference type="Gene3D" id="1.10.10.1590">
    <property type="entry name" value="NADH-quinone oxidoreductase subunit E"/>
    <property type="match status" value="1"/>
</dbReference>
<proteinExistence type="predicted"/>
<dbReference type="GO" id="GO:0051536">
    <property type="term" value="F:iron-sulfur cluster binding"/>
    <property type="evidence" value="ECO:0007669"/>
    <property type="project" value="UniProtKB-KW"/>
</dbReference>
<sequence length="69" mass="7775">MARIHEMARLYPSSRSAVLPALWAIQDELAYLPAWSLEVVATELGLLPADVEAVSSFYSMYFNHQPGRH</sequence>
<keyword evidence="3" id="KW-0411">Iron-sulfur</keyword>
<reference evidence="4" key="1">
    <citation type="submission" date="2013-08" db="EMBL/GenBank/DDBJ databases">
        <authorList>
            <person name="Mendez C."/>
            <person name="Richter M."/>
            <person name="Ferrer M."/>
            <person name="Sanchez J."/>
        </authorList>
    </citation>
    <scope>NUCLEOTIDE SEQUENCE</scope>
</reference>
<keyword evidence="1" id="KW-0479">Metal-binding</keyword>
<dbReference type="InterPro" id="IPR041921">
    <property type="entry name" value="NuoE_N"/>
</dbReference>
<evidence type="ECO:0000256" key="3">
    <source>
        <dbReference type="ARBA" id="ARBA00023014"/>
    </source>
</evidence>
<dbReference type="SUPFAM" id="SSF52833">
    <property type="entry name" value="Thioredoxin-like"/>
    <property type="match status" value="1"/>
</dbReference>
<organism evidence="4">
    <name type="scientific">mine drainage metagenome</name>
    <dbReference type="NCBI Taxonomy" id="410659"/>
    <lineage>
        <taxon>unclassified sequences</taxon>
        <taxon>metagenomes</taxon>
        <taxon>ecological metagenomes</taxon>
    </lineage>
</organism>
<dbReference type="EMBL" id="AUZY01007098">
    <property type="protein sequence ID" value="EQD51533.1"/>
    <property type="molecule type" value="Genomic_DNA"/>
</dbReference>
<name>T1A3R5_9ZZZZ</name>
<dbReference type="GO" id="GO:0046872">
    <property type="term" value="F:metal ion binding"/>
    <property type="evidence" value="ECO:0007669"/>
    <property type="project" value="UniProtKB-KW"/>
</dbReference>
<evidence type="ECO:0000313" key="4">
    <source>
        <dbReference type="EMBL" id="EQD51533.1"/>
    </source>
</evidence>
<evidence type="ECO:0000256" key="2">
    <source>
        <dbReference type="ARBA" id="ARBA00023004"/>
    </source>
</evidence>
<reference evidence="4" key="2">
    <citation type="journal article" date="2014" name="ISME J.">
        <title>Microbial stratification in low pH oxic and suboxic macroscopic growths along an acid mine drainage.</title>
        <authorList>
            <person name="Mendez-Garcia C."/>
            <person name="Mesa V."/>
            <person name="Sprenger R.R."/>
            <person name="Richter M."/>
            <person name="Diez M.S."/>
            <person name="Solano J."/>
            <person name="Bargiela R."/>
            <person name="Golyshina O.V."/>
            <person name="Manteca A."/>
            <person name="Ramos J.L."/>
            <person name="Gallego J.R."/>
            <person name="Llorente I."/>
            <person name="Martins Dos Santos V.A."/>
            <person name="Jensen O.N."/>
            <person name="Pelaez A.I."/>
            <person name="Sanchez J."/>
            <person name="Ferrer M."/>
        </authorList>
    </citation>
    <scope>NUCLEOTIDE SEQUENCE</scope>
</reference>
<dbReference type="PANTHER" id="PTHR10371:SF3">
    <property type="entry name" value="NADH DEHYDROGENASE [UBIQUINONE] FLAVOPROTEIN 2, MITOCHONDRIAL"/>
    <property type="match status" value="1"/>
</dbReference>
<comment type="caution">
    <text evidence="4">The sequence shown here is derived from an EMBL/GenBank/DDBJ whole genome shotgun (WGS) entry which is preliminary data.</text>
</comment>
<dbReference type="PANTHER" id="PTHR10371">
    <property type="entry name" value="NADH DEHYDROGENASE UBIQUINONE FLAVOPROTEIN 2, MITOCHONDRIAL"/>
    <property type="match status" value="1"/>
</dbReference>